<gene>
    <name evidence="6" type="ORF">GCM10022222_51480</name>
</gene>
<protein>
    <submittedName>
        <fullName evidence="6">Trypsin-like serine protease</fullName>
    </submittedName>
</protein>
<feature type="domain" description="Peptidase S1" evidence="5">
    <location>
        <begin position="31"/>
        <end position="270"/>
    </location>
</feature>
<evidence type="ECO:0000259" key="5">
    <source>
        <dbReference type="PROSITE" id="PS50240"/>
    </source>
</evidence>
<dbReference type="RefSeq" id="WP_344864144.1">
    <property type="nucleotide sequence ID" value="NZ_BAAAZN010000011.1"/>
</dbReference>
<dbReference type="InterPro" id="IPR043504">
    <property type="entry name" value="Peptidase_S1_PA_chymotrypsin"/>
</dbReference>
<dbReference type="InterPro" id="IPR001314">
    <property type="entry name" value="Peptidase_S1A"/>
</dbReference>
<feature type="signal peptide" evidence="4">
    <location>
        <begin position="1"/>
        <end position="22"/>
    </location>
</feature>
<evidence type="ECO:0000256" key="3">
    <source>
        <dbReference type="SAM" id="MobiDB-lite"/>
    </source>
</evidence>
<organism evidence="6 7">
    <name type="scientific">Amycolatopsis ultiminotia</name>
    <dbReference type="NCBI Taxonomy" id="543629"/>
    <lineage>
        <taxon>Bacteria</taxon>
        <taxon>Bacillati</taxon>
        <taxon>Actinomycetota</taxon>
        <taxon>Actinomycetes</taxon>
        <taxon>Pseudonocardiales</taxon>
        <taxon>Pseudonocardiaceae</taxon>
        <taxon>Amycolatopsis</taxon>
    </lineage>
</organism>
<dbReference type="Gene3D" id="2.40.10.10">
    <property type="entry name" value="Trypsin-like serine proteases"/>
    <property type="match status" value="1"/>
</dbReference>
<feature type="region of interest" description="Disordered" evidence="3">
    <location>
        <begin position="207"/>
        <end position="226"/>
    </location>
</feature>
<dbReference type="PROSITE" id="PS50240">
    <property type="entry name" value="TRYPSIN_DOM"/>
    <property type="match status" value="1"/>
</dbReference>
<comment type="similarity">
    <text evidence="1">Belongs to the peptidase S1 family.</text>
</comment>
<proteinExistence type="inferred from homology"/>
<evidence type="ECO:0000256" key="4">
    <source>
        <dbReference type="SAM" id="SignalP"/>
    </source>
</evidence>
<keyword evidence="4" id="KW-0732">Signal</keyword>
<dbReference type="InterPro" id="IPR009003">
    <property type="entry name" value="Peptidase_S1_PA"/>
</dbReference>
<dbReference type="PANTHER" id="PTHR24276">
    <property type="entry name" value="POLYSERASE-RELATED"/>
    <property type="match status" value="1"/>
</dbReference>
<sequence length="277" mass="28825">MTLRVFAALACAALLSMGPAPAPAAAADPFLVGGSPAQPRSWMVSLQYDAPDYHKKNAHTCGGSLVFPGWVVTSAHCVTDPAGPLPTDEVPVGSKRFHVRVGSADRTRGGETATVPHIVVHPGWAWGAGDDVWDVAMLRLDHQLRNQPIPLETVPAWPGEMVTLLGWGSLDPSGTGTLPQQLQQLPTTVLPHAACRDAGIGRDELCTTNPHGTDGPGPGDSGGPAVTNHRGHEVLVGACSRAEASAPPGQAPTVYSAAAAWRVWVVDVARNAAPWPS</sequence>
<dbReference type="SMART" id="SM00020">
    <property type="entry name" value="Tryp_SPc"/>
    <property type="match status" value="1"/>
</dbReference>
<dbReference type="SUPFAM" id="SSF50494">
    <property type="entry name" value="Trypsin-like serine proteases"/>
    <property type="match status" value="1"/>
</dbReference>
<dbReference type="PRINTS" id="PR00722">
    <property type="entry name" value="CHYMOTRYPSIN"/>
</dbReference>
<keyword evidence="7" id="KW-1185">Reference proteome</keyword>
<dbReference type="InterPro" id="IPR050430">
    <property type="entry name" value="Peptidase_S1"/>
</dbReference>
<reference evidence="7" key="1">
    <citation type="journal article" date="2019" name="Int. J. Syst. Evol. Microbiol.">
        <title>The Global Catalogue of Microorganisms (GCM) 10K type strain sequencing project: providing services to taxonomists for standard genome sequencing and annotation.</title>
        <authorList>
            <consortium name="The Broad Institute Genomics Platform"/>
            <consortium name="The Broad Institute Genome Sequencing Center for Infectious Disease"/>
            <person name="Wu L."/>
            <person name="Ma J."/>
        </authorList>
    </citation>
    <scope>NUCLEOTIDE SEQUENCE [LARGE SCALE GENOMIC DNA]</scope>
    <source>
        <strain evidence="7">JCM 16898</strain>
    </source>
</reference>
<comment type="caution">
    <text evidence="6">The sequence shown here is derived from an EMBL/GenBank/DDBJ whole genome shotgun (WGS) entry which is preliminary data.</text>
</comment>
<evidence type="ECO:0000313" key="6">
    <source>
        <dbReference type="EMBL" id="GAA3561402.1"/>
    </source>
</evidence>
<dbReference type="Pfam" id="PF00089">
    <property type="entry name" value="Trypsin"/>
    <property type="match status" value="1"/>
</dbReference>
<evidence type="ECO:0000313" key="7">
    <source>
        <dbReference type="Proteomes" id="UP001500689"/>
    </source>
</evidence>
<keyword evidence="2" id="KW-1015">Disulfide bond</keyword>
<name>A0ABP6XA79_9PSEU</name>
<evidence type="ECO:0000256" key="1">
    <source>
        <dbReference type="ARBA" id="ARBA00007664"/>
    </source>
</evidence>
<dbReference type="EMBL" id="BAAAZN010000011">
    <property type="protein sequence ID" value="GAA3561402.1"/>
    <property type="molecule type" value="Genomic_DNA"/>
</dbReference>
<dbReference type="InterPro" id="IPR001254">
    <property type="entry name" value="Trypsin_dom"/>
</dbReference>
<feature type="chain" id="PRO_5045195384" evidence="4">
    <location>
        <begin position="23"/>
        <end position="277"/>
    </location>
</feature>
<accession>A0ABP6XA79</accession>
<dbReference type="Proteomes" id="UP001500689">
    <property type="component" value="Unassembled WGS sequence"/>
</dbReference>
<evidence type="ECO:0000256" key="2">
    <source>
        <dbReference type="ARBA" id="ARBA00023157"/>
    </source>
</evidence>
<dbReference type="PANTHER" id="PTHR24276:SF98">
    <property type="entry name" value="FI18310P1-RELATED"/>
    <property type="match status" value="1"/>
</dbReference>